<dbReference type="OrthoDB" id="10494690at2759"/>
<gene>
    <name evidence="1" type="ORF">J1N35_009937</name>
</gene>
<reference evidence="1 2" key="1">
    <citation type="journal article" date="2021" name="Plant Biotechnol. J.">
        <title>Multi-omics assisted identification of the key and species-specific regulatory components of drought-tolerant mechanisms in Gossypium stocksii.</title>
        <authorList>
            <person name="Yu D."/>
            <person name="Ke L."/>
            <person name="Zhang D."/>
            <person name="Wu Y."/>
            <person name="Sun Y."/>
            <person name="Mei J."/>
            <person name="Sun J."/>
            <person name="Sun Y."/>
        </authorList>
    </citation>
    <scope>NUCLEOTIDE SEQUENCE [LARGE SCALE GENOMIC DNA]</scope>
    <source>
        <strain evidence="2">cv. E1</strain>
        <tissue evidence="1">Leaf</tissue>
    </source>
</reference>
<sequence>MGVCGGWEVRPCRGLKPPSYSAVAAVEEGGFWQEVSVGVRVGWEVRPCLCPKQPLDTAVSAVLGGRVGGEVGSAEVLVYAHTPLIFTPIPDLLSSEVTLQLILSFPQRSGTLPVSAYYQPVEKQGSNDDGEFYN</sequence>
<keyword evidence="2" id="KW-1185">Reference proteome</keyword>
<organism evidence="1 2">
    <name type="scientific">Gossypium stocksii</name>
    <dbReference type="NCBI Taxonomy" id="47602"/>
    <lineage>
        <taxon>Eukaryota</taxon>
        <taxon>Viridiplantae</taxon>
        <taxon>Streptophyta</taxon>
        <taxon>Embryophyta</taxon>
        <taxon>Tracheophyta</taxon>
        <taxon>Spermatophyta</taxon>
        <taxon>Magnoliopsida</taxon>
        <taxon>eudicotyledons</taxon>
        <taxon>Gunneridae</taxon>
        <taxon>Pentapetalae</taxon>
        <taxon>rosids</taxon>
        <taxon>malvids</taxon>
        <taxon>Malvales</taxon>
        <taxon>Malvaceae</taxon>
        <taxon>Malvoideae</taxon>
        <taxon>Gossypium</taxon>
    </lineage>
</organism>
<dbReference type="AlphaFoldDB" id="A0A9D4ABD0"/>
<name>A0A9D4ABD0_9ROSI</name>
<evidence type="ECO:0000313" key="1">
    <source>
        <dbReference type="EMBL" id="KAH1106169.1"/>
    </source>
</evidence>
<dbReference type="EMBL" id="JAIQCV010000004">
    <property type="protein sequence ID" value="KAH1106169.1"/>
    <property type="molecule type" value="Genomic_DNA"/>
</dbReference>
<comment type="caution">
    <text evidence="1">The sequence shown here is derived from an EMBL/GenBank/DDBJ whole genome shotgun (WGS) entry which is preliminary data.</text>
</comment>
<evidence type="ECO:0000313" key="2">
    <source>
        <dbReference type="Proteomes" id="UP000828251"/>
    </source>
</evidence>
<proteinExistence type="predicted"/>
<accession>A0A9D4ABD0</accession>
<dbReference type="Proteomes" id="UP000828251">
    <property type="component" value="Unassembled WGS sequence"/>
</dbReference>
<protein>
    <submittedName>
        <fullName evidence="1">Uncharacterized protein</fullName>
    </submittedName>
</protein>